<evidence type="ECO:0000313" key="5">
    <source>
        <dbReference type="Proteomes" id="UP000179106"/>
    </source>
</evidence>
<organism evidence="4 5">
    <name type="scientific">Candidatus Ryanbacteria bacterium RIFCSPLOWO2_01_FULL_48_26</name>
    <dbReference type="NCBI Taxonomy" id="1802126"/>
    <lineage>
        <taxon>Bacteria</taxon>
        <taxon>Candidatus Ryaniibacteriota</taxon>
    </lineage>
</organism>
<dbReference type="AlphaFoldDB" id="A0A1G2GS43"/>
<dbReference type="GO" id="GO:0043023">
    <property type="term" value="F:ribosomal large subunit binding"/>
    <property type="evidence" value="ECO:0007669"/>
    <property type="project" value="TreeGrafter"/>
</dbReference>
<evidence type="ECO:0000256" key="2">
    <source>
        <dbReference type="ARBA" id="ARBA00022917"/>
    </source>
</evidence>
<dbReference type="GO" id="GO:0006412">
    <property type="term" value="P:translation"/>
    <property type="evidence" value="ECO:0007669"/>
    <property type="project" value="UniProtKB-KW"/>
</dbReference>
<name>A0A1G2GS43_9BACT</name>
<protein>
    <recommendedName>
        <fullName evidence="3">Ribosome recycling factor domain-containing protein</fullName>
    </recommendedName>
</protein>
<dbReference type="Pfam" id="PF01765">
    <property type="entry name" value="RRF"/>
    <property type="match status" value="1"/>
</dbReference>
<dbReference type="InterPro" id="IPR036191">
    <property type="entry name" value="RRF_sf"/>
</dbReference>
<reference evidence="4 5" key="1">
    <citation type="journal article" date="2016" name="Nat. Commun.">
        <title>Thousands of microbial genomes shed light on interconnected biogeochemical processes in an aquifer system.</title>
        <authorList>
            <person name="Anantharaman K."/>
            <person name="Brown C.T."/>
            <person name="Hug L.A."/>
            <person name="Sharon I."/>
            <person name="Castelle C.J."/>
            <person name="Probst A.J."/>
            <person name="Thomas B.C."/>
            <person name="Singh A."/>
            <person name="Wilkins M.J."/>
            <person name="Karaoz U."/>
            <person name="Brodie E.L."/>
            <person name="Williams K.H."/>
            <person name="Hubbard S.S."/>
            <person name="Banfield J.F."/>
        </authorList>
    </citation>
    <scope>NUCLEOTIDE SEQUENCE [LARGE SCALE GENOMIC DNA]</scope>
</reference>
<evidence type="ECO:0000259" key="3">
    <source>
        <dbReference type="Pfam" id="PF01765"/>
    </source>
</evidence>
<dbReference type="InterPro" id="IPR002661">
    <property type="entry name" value="Ribosome_recyc_fac"/>
</dbReference>
<evidence type="ECO:0000256" key="1">
    <source>
        <dbReference type="ARBA" id="ARBA00005912"/>
    </source>
</evidence>
<keyword evidence="2" id="KW-0648">Protein biosynthesis</keyword>
<dbReference type="Gene3D" id="1.10.132.20">
    <property type="entry name" value="Ribosome-recycling factor"/>
    <property type="match status" value="1"/>
</dbReference>
<proteinExistence type="inferred from homology"/>
<gene>
    <name evidence="4" type="ORF">A3B25_00440</name>
</gene>
<dbReference type="STRING" id="1802126.A3B25_00440"/>
<dbReference type="PANTHER" id="PTHR20982:SF3">
    <property type="entry name" value="MITOCHONDRIAL RIBOSOME RECYCLING FACTOR PSEUDO 1"/>
    <property type="match status" value="1"/>
</dbReference>
<dbReference type="Gene3D" id="3.30.1360.40">
    <property type="match status" value="1"/>
</dbReference>
<feature type="domain" description="Ribosome recycling factor" evidence="3">
    <location>
        <begin position="12"/>
        <end position="174"/>
    </location>
</feature>
<dbReference type="Proteomes" id="UP000179106">
    <property type="component" value="Unassembled WGS sequence"/>
</dbReference>
<dbReference type="EMBL" id="MHNW01000033">
    <property type="protein sequence ID" value="OGZ53037.1"/>
    <property type="molecule type" value="Genomic_DNA"/>
</dbReference>
<sequence>MDFALRAVVEKLREELRAIRGNRPSVDLVQDLKVNVYDQILTIKQLGSLSVIPPRAIQIGVWDKSSVGPVVKAIEDAKIGLSVSNDGNNVIATLSQLHDERRDELTKLVKKNGEGVRIQVRARRDEAMKRIKEAEAGKSMSEDEAFKTKEKIQKLTDEANKNIENVVVGKIKELGEN</sequence>
<dbReference type="PANTHER" id="PTHR20982">
    <property type="entry name" value="RIBOSOME RECYCLING FACTOR"/>
    <property type="match status" value="1"/>
</dbReference>
<comment type="caution">
    <text evidence="4">The sequence shown here is derived from an EMBL/GenBank/DDBJ whole genome shotgun (WGS) entry which is preliminary data.</text>
</comment>
<comment type="similarity">
    <text evidence="1">Belongs to the RRF family.</text>
</comment>
<evidence type="ECO:0000313" key="4">
    <source>
        <dbReference type="EMBL" id="OGZ53037.1"/>
    </source>
</evidence>
<accession>A0A1G2GS43</accession>
<dbReference type="SUPFAM" id="SSF55194">
    <property type="entry name" value="Ribosome recycling factor, RRF"/>
    <property type="match status" value="1"/>
</dbReference>
<dbReference type="InterPro" id="IPR023584">
    <property type="entry name" value="Ribosome_recyc_fac_dom"/>
</dbReference>